<accession>A0A1F4X357</accession>
<evidence type="ECO:0000256" key="6">
    <source>
        <dbReference type="ARBA" id="ARBA00022723"/>
    </source>
</evidence>
<feature type="transmembrane region" description="Helical" evidence="13">
    <location>
        <begin position="118"/>
        <end position="139"/>
    </location>
</feature>
<feature type="transmembrane region" description="Helical" evidence="13">
    <location>
        <begin position="151"/>
        <end position="167"/>
    </location>
</feature>
<evidence type="ECO:0000256" key="9">
    <source>
        <dbReference type="ARBA" id="ARBA00023002"/>
    </source>
</evidence>
<dbReference type="Proteomes" id="UP000176815">
    <property type="component" value="Unassembled WGS sequence"/>
</dbReference>
<dbReference type="PROSITE" id="PS51384">
    <property type="entry name" value="FAD_FR"/>
    <property type="match status" value="1"/>
</dbReference>
<dbReference type="InterPro" id="IPR039261">
    <property type="entry name" value="FNR_nucleotide-bd"/>
</dbReference>
<dbReference type="InterPro" id="IPR001433">
    <property type="entry name" value="OxRdtase_FAD/NAD-bd"/>
</dbReference>
<evidence type="ECO:0000256" key="13">
    <source>
        <dbReference type="SAM" id="Phobius"/>
    </source>
</evidence>
<keyword evidence="3" id="KW-0285">Flavoprotein</keyword>
<keyword evidence="4 13" id="KW-0812">Transmembrane</keyword>
<keyword evidence="8 13" id="KW-1133">Transmembrane helix</keyword>
<evidence type="ECO:0000256" key="2">
    <source>
        <dbReference type="ARBA" id="ARBA00004141"/>
    </source>
</evidence>
<keyword evidence="5" id="KW-0001">2Fe-2S</keyword>
<evidence type="ECO:0000256" key="10">
    <source>
        <dbReference type="ARBA" id="ARBA00023004"/>
    </source>
</evidence>
<dbReference type="InterPro" id="IPR013130">
    <property type="entry name" value="Fe3_Rdtase_TM_dom"/>
</dbReference>
<dbReference type="PANTHER" id="PTHR47354:SF8">
    <property type="entry name" value="1,2-PHENYLACETYL-COA EPOXIDASE, SUBUNIT E"/>
    <property type="match status" value="1"/>
</dbReference>
<evidence type="ECO:0000256" key="12">
    <source>
        <dbReference type="ARBA" id="ARBA00023136"/>
    </source>
</evidence>
<organism evidence="15 16">
    <name type="scientific">candidate division WWE3 bacterium RIFOXYD1_FULL_39_9</name>
    <dbReference type="NCBI Taxonomy" id="1802649"/>
    <lineage>
        <taxon>Bacteria</taxon>
        <taxon>Katanobacteria</taxon>
    </lineage>
</organism>
<gene>
    <name evidence="15" type="ORF">A2619_02130</name>
</gene>
<dbReference type="Gene3D" id="3.40.50.80">
    <property type="entry name" value="Nucleotide-binding domain of ferredoxin-NADP reductase (FNR) module"/>
    <property type="match status" value="1"/>
</dbReference>
<reference evidence="15 16" key="1">
    <citation type="journal article" date="2016" name="Nat. Commun.">
        <title>Thousands of microbial genomes shed light on interconnected biogeochemical processes in an aquifer system.</title>
        <authorList>
            <person name="Anantharaman K."/>
            <person name="Brown C.T."/>
            <person name="Hug L.A."/>
            <person name="Sharon I."/>
            <person name="Castelle C.J."/>
            <person name="Probst A.J."/>
            <person name="Thomas B.C."/>
            <person name="Singh A."/>
            <person name="Wilkins M.J."/>
            <person name="Karaoz U."/>
            <person name="Brodie E.L."/>
            <person name="Williams K.H."/>
            <person name="Hubbard S.S."/>
            <person name="Banfield J.F."/>
        </authorList>
    </citation>
    <scope>NUCLEOTIDE SEQUENCE [LARGE SCALE GENOMIC DNA]</scope>
</reference>
<evidence type="ECO:0000313" key="15">
    <source>
        <dbReference type="EMBL" id="OGC76134.1"/>
    </source>
</evidence>
<dbReference type="Pfam" id="PF01794">
    <property type="entry name" value="Ferric_reduct"/>
    <property type="match status" value="1"/>
</dbReference>
<dbReference type="Gene3D" id="2.40.30.10">
    <property type="entry name" value="Translation factors"/>
    <property type="match status" value="1"/>
</dbReference>
<evidence type="ECO:0000259" key="14">
    <source>
        <dbReference type="PROSITE" id="PS51384"/>
    </source>
</evidence>
<sequence>MSKFRGYIIIAVLGTITAFLWLLSKPQLSFITDYPLLALSQICGLIGCVLMATALLLSTRITFVEDLFGGLDKVYRIHHLIGVFAFSLILMHPTAMIIQSLPNVQFALIYAIPGPYLIHNFGILAIYSLIIPFIFILLIKIPYNIWRYTHKLLGVSFLLASVHVYFMPSDVAVFMPLRFWILGFIAAGLLSAIYTLIFYSKMGPRSVYLVEKTDITHEVINVYFRPAGRKIKFTPGQFGYFSFRKSSIGKEAHPFSFSTSPDEDILRISMKVLGDFTKSAANILKDDVVAIYGPYGRFGKIYADPTPKNLIWIAGGIGVTPFLSMLRQESAHPSNHKITFFYSYGLQEEGVFVEEIENICQKLPNVKFVKWCTKDLGFLTAEKISEGMENISSHYVQVCGPEKMMFTMKDQFNALGITDDRIFFENFSMK</sequence>
<comment type="cofactor">
    <cofactor evidence="1">
        <name>FAD</name>
        <dbReference type="ChEBI" id="CHEBI:57692"/>
    </cofactor>
</comment>
<dbReference type="InterPro" id="IPR017938">
    <property type="entry name" value="Riboflavin_synthase-like_b-brl"/>
</dbReference>
<dbReference type="GO" id="GO:0016020">
    <property type="term" value="C:membrane"/>
    <property type="evidence" value="ECO:0007669"/>
    <property type="project" value="UniProtKB-SubCell"/>
</dbReference>
<proteinExistence type="predicted"/>
<name>A0A1F4X357_UNCKA</name>
<dbReference type="SUPFAM" id="SSF63380">
    <property type="entry name" value="Riboflavin synthase domain-like"/>
    <property type="match status" value="1"/>
</dbReference>
<evidence type="ECO:0000256" key="3">
    <source>
        <dbReference type="ARBA" id="ARBA00022630"/>
    </source>
</evidence>
<evidence type="ECO:0000256" key="8">
    <source>
        <dbReference type="ARBA" id="ARBA00022989"/>
    </source>
</evidence>
<dbReference type="PANTHER" id="PTHR47354">
    <property type="entry name" value="NADH OXIDOREDUCTASE HCR"/>
    <property type="match status" value="1"/>
</dbReference>
<comment type="subcellular location">
    <subcellularLocation>
        <location evidence="2">Membrane</location>
        <topology evidence="2">Multi-pass membrane protein</topology>
    </subcellularLocation>
</comment>
<dbReference type="Pfam" id="PF00175">
    <property type="entry name" value="NAD_binding_1"/>
    <property type="match status" value="1"/>
</dbReference>
<dbReference type="GO" id="GO:0016491">
    <property type="term" value="F:oxidoreductase activity"/>
    <property type="evidence" value="ECO:0007669"/>
    <property type="project" value="UniProtKB-KW"/>
</dbReference>
<evidence type="ECO:0000256" key="5">
    <source>
        <dbReference type="ARBA" id="ARBA00022714"/>
    </source>
</evidence>
<feature type="transmembrane region" description="Helical" evidence="13">
    <location>
        <begin position="36"/>
        <end position="57"/>
    </location>
</feature>
<dbReference type="Pfam" id="PF08022">
    <property type="entry name" value="FAD_binding_8"/>
    <property type="match status" value="1"/>
</dbReference>
<evidence type="ECO:0000256" key="11">
    <source>
        <dbReference type="ARBA" id="ARBA00023014"/>
    </source>
</evidence>
<keyword evidence="10" id="KW-0408">Iron</keyword>
<evidence type="ECO:0000313" key="16">
    <source>
        <dbReference type="Proteomes" id="UP000176815"/>
    </source>
</evidence>
<keyword evidence="6" id="KW-0479">Metal-binding</keyword>
<dbReference type="SUPFAM" id="SSF52343">
    <property type="entry name" value="Ferredoxin reductase-like, C-terminal NADP-linked domain"/>
    <property type="match status" value="1"/>
</dbReference>
<keyword evidence="9" id="KW-0560">Oxidoreductase</keyword>
<protein>
    <recommendedName>
        <fullName evidence="14">FAD-binding FR-type domain-containing protein</fullName>
    </recommendedName>
</protein>
<dbReference type="InterPro" id="IPR017927">
    <property type="entry name" value="FAD-bd_FR_type"/>
</dbReference>
<dbReference type="InterPro" id="IPR013112">
    <property type="entry name" value="FAD-bd_8"/>
</dbReference>
<comment type="caution">
    <text evidence="15">The sequence shown here is derived from an EMBL/GenBank/DDBJ whole genome shotgun (WGS) entry which is preliminary data.</text>
</comment>
<dbReference type="PRINTS" id="PR00409">
    <property type="entry name" value="PHDIOXRDTASE"/>
</dbReference>
<dbReference type="InterPro" id="IPR050415">
    <property type="entry name" value="MRET"/>
</dbReference>
<dbReference type="GO" id="GO:0046872">
    <property type="term" value="F:metal ion binding"/>
    <property type="evidence" value="ECO:0007669"/>
    <property type="project" value="UniProtKB-KW"/>
</dbReference>
<evidence type="ECO:0000256" key="7">
    <source>
        <dbReference type="ARBA" id="ARBA00022827"/>
    </source>
</evidence>
<evidence type="ECO:0000256" key="4">
    <source>
        <dbReference type="ARBA" id="ARBA00022692"/>
    </source>
</evidence>
<keyword evidence="7" id="KW-0274">FAD</keyword>
<feature type="transmembrane region" description="Helical" evidence="13">
    <location>
        <begin position="77"/>
        <end position="98"/>
    </location>
</feature>
<feature type="transmembrane region" description="Helical" evidence="13">
    <location>
        <begin position="179"/>
        <end position="199"/>
    </location>
</feature>
<feature type="transmembrane region" description="Helical" evidence="13">
    <location>
        <begin position="7"/>
        <end position="24"/>
    </location>
</feature>
<keyword evidence="12 13" id="KW-0472">Membrane</keyword>
<dbReference type="AlphaFoldDB" id="A0A1F4X357"/>
<dbReference type="EMBL" id="MEWG01000050">
    <property type="protein sequence ID" value="OGC76134.1"/>
    <property type="molecule type" value="Genomic_DNA"/>
</dbReference>
<feature type="domain" description="FAD-binding FR-type" evidence="14">
    <location>
        <begin position="202"/>
        <end position="301"/>
    </location>
</feature>
<dbReference type="GO" id="GO:0050660">
    <property type="term" value="F:flavin adenine dinucleotide binding"/>
    <property type="evidence" value="ECO:0007669"/>
    <property type="project" value="TreeGrafter"/>
</dbReference>
<evidence type="ECO:0000256" key="1">
    <source>
        <dbReference type="ARBA" id="ARBA00001974"/>
    </source>
</evidence>
<dbReference type="GO" id="GO:0051537">
    <property type="term" value="F:2 iron, 2 sulfur cluster binding"/>
    <property type="evidence" value="ECO:0007669"/>
    <property type="project" value="UniProtKB-KW"/>
</dbReference>
<keyword evidence="11" id="KW-0411">Iron-sulfur</keyword>